<evidence type="ECO:0000256" key="3">
    <source>
        <dbReference type="ARBA" id="ARBA00022723"/>
    </source>
</evidence>
<dbReference type="InterPro" id="IPR005733">
    <property type="entry name" value="TopoI_bac-type"/>
</dbReference>
<reference evidence="12 13" key="2">
    <citation type="journal article" date="2009" name="Proc. Natl. Acad. Sci. U.S.A.">
        <title>On the chimeric nature, thermophilic origin, and phylogenetic placement of the Thermotogales.</title>
        <authorList>
            <person name="Zhaxybayeva O."/>
            <person name="Swithers K.S."/>
            <person name="Lapierre P."/>
            <person name="Fournier G.P."/>
            <person name="Bickhart D.M."/>
            <person name="DeBoy R.T."/>
            <person name="Nelson K.E."/>
            <person name="Nesbo C.L."/>
            <person name="Doolittle W.F."/>
            <person name="Gogarten J.P."/>
            <person name="Noll K.M."/>
        </authorList>
    </citation>
    <scope>NUCLEOTIDE SEQUENCE [LARGE SCALE GENOMIC DNA]</scope>
    <source>
        <strain evidence="13">ATCC 35602 / DSM 5306 / Rt17-B1</strain>
    </source>
</reference>
<dbReference type="PROSITE" id="PS50880">
    <property type="entry name" value="TOPRIM"/>
    <property type="match status" value="1"/>
</dbReference>
<dbReference type="RefSeq" id="WP_011994190.1">
    <property type="nucleotide sequence ID" value="NC_009718.1"/>
</dbReference>
<dbReference type="SMART" id="SM00437">
    <property type="entry name" value="TOP1Ac"/>
    <property type="match status" value="1"/>
</dbReference>
<feature type="site" description="Interaction with DNA" evidence="8">
    <location>
        <position position="173"/>
    </location>
</feature>
<feature type="compositionally biased region" description="Basic residues" evidence="9">
    <location>
        <begin position="676"/>
        <end position="688"/>
    </location>
</feature>
<feature type="site" description="Interaction with DNA" evidence="8">
    <location>
        <position position="188"/>
    </location>
</feature>
<feature type="domain" description="Topo IA-type catalytic" evidence="11">
    <location>
        <begin position="162"/>
        <end position="583"/>
    </location>
</feature>
<dbReference type="InterPro" id="IPR013497">
    <property type="entry name" value="Topo_IA_cen"/>
</dbReference>
<evidence type="ECO:0000259" key="11">
    <source>
        <dbReference type="PROSITE" id="PS52039"/>
    </source>
</evidence>
<dbReference type="Pfam" id="PF01131">
    <property type="entry name" value="Topoisom_bac"/>
    <property type="match status" value="1"/>
</dbReference>
<dbReference type="PROSITE" id="PS52039">
    <property type="entry name" value="TOPO_IA_2"/>
    <property type="match status" value="1"/>
</dbReference>
<dbReference type="GO" id="GO:0046872">
    <property type="term" value="F:metal ion binding"/>
    <property type="evidence" value="ECO:0007669"/>
    <property type="project" value="UniProtKB-KW"/>
</dbReference>
<comment type="subunit">
    <text evidence="8">Monomer.</text>
</comment>
<keyword evidence="13" id="KW-1185">Reference proteome</keyword>
<evidence type="ECO:0000256" key="1">
    <source>
        <dbReference type="ARBA" id="ARBA00000213"/>
    </source>
</evidence>
<dbReference type="InterPro" id="IPR023406">
    <property type="entry name" value="Topo_IA_AS"/>
</dbReference>
<evidence type="ECO:0000313" key="12">
    <source>
        <dbReference type="EMBL" id="ABS60876.1"/>
    </source>
</evidence>
<dbReference type="InterPro" id="IPR003602">
    <property type="entry name" value="Topo_IA_DNA-bd_dom"/>
</dbReference>
<dbReference type="PANTHER" id="PTHR42785">
    <property type="entry name" value="DNA TOPOISOMERASE, TYPE IA, CORE"/>
    <property type="match status" value="1"/>
</dbReference>
<dbReference type="InterPro" id="IPR013826">
    <property type="entry name" value="Topo_IA_cen_sub3"/>
</dbReference>
<feature type="active site" description="O-(5'-phospho-DNA)-tyrosine intermediate" evidence="8">
    <location>
        <position position="326"/>
    </location>
</feature>
<keyword evidence="6 8" id="KW-0238">DNA-binding</keyword>
<dbReference type="InterPro" id="IPR034149">
    <property type="entry name" value="TOPRIM_TopoI"/>
</dbReference>
<dbReference type="Gene3D" id="2.70.20.10">
    <property type="entry name" value="Topoisomerase I, domain 3"/>
    <property type="match status" value="1"/>
</dbReference>
<evidence type="ECO:0000256" key="4">
    <source>
        <dbReference type="ARBA" id="ARBA00022842"/>
    </source>
</evidence>
<proteinExistence type="inferred from homology"/>
<dbReference type="HOGENOM" id="CLU_002929_4_3_0"/>
<dbReference type="eggNOG" id="COG0550">
    <property type="taxonomic scope" value="Bacteria"/>
</dbReference>
<dbReference type="STRING" id="381764.Fnod_1027"/>
<dbReference type="GO" id="GO:0003917">
    <property type="term" value="F:DNA topoisomerase type I (single strand cut, ATP-independent) activity"/>
    <property type="evidence" value="ECO:0007669"/>
    <property type="project" value="UniProtKB-UniRule"/>
</dbReference>
<dbReference type="CDD" id="cd03363">
    <property type="entry name" value="TOPRIM_TopoIA_TopoI"/>
    <property type="match status" value="1"/>
</dbReference>
<dbReference type="Proteomes" id="UP000002415">
    <property type="component" value="Chromosome"/>
</dbReference>
<feature type="domain" description="Toprim" evidence="10">
    <location>
        <begin position="40"/>
        <end position="148"/>
    </location>
</feature>
<comment type="catalytic activity">
    <reaction evidence="1 8">
        <text>ATP-independent breakage of single-stranded DNA, followed by passage and rejoining.</text>
        <dbReference type="EC" id="5.6.2.1"/>
    </reaction>
</comment>
<evidence type="ECO:0000256" key="5">
    <source>
        <dbReference type="ARBA" id="ARBA00023029"/>
    </source>
</evidence>
<protein>
    <recommendedName>
        <fullName evidence="8">DNA topoisomerase 1</fullName>
        <ecNumber evidence="8">5.6.2.1</ecNumber>
    </recommendedName>
    <alternativeName>
        <fullName evidence="8">DNA topoisomerase I</fullName>
    </alternativeName>
</protein>
<feature type="region of interest" description="Interaction with DNA" evidence="8">
    <location>
        <begin position="196"/>
        <end position="201"/>
    </location>
</feature>
<feature type="region of interest" description="Disordered" evidence="9">
    <location>
        <begin position="649"/>
        <end position="702"/>
    </location>
</feature>
<evidence type="ECO:0000256" key="7">
    <source>
        <dbReference type="ARBA" id="ARBA00023235"/>
    </source>
</evidence>
<feature type="site" description="Interaction with DNA" evidence="8">
    <location>
        <position position="515"/>
    </location>
</feature>
<feature type="compositionally biased region" description="Acidic residues" evidence="9">
    <location>
        <begin position="653"/>
        <end position="663"/>
    </location>
</feature>
<dbReference type="InterPro" id="IPR013825">
    <property type="entry name" value="Topo_IA_cen_sub2"/>
</dbReference>
<sequence length="702" mass="80031">MAKSETKKTTKSSSSNEKADKTKKKQSQSSSQIIDNSNVSKVIIVESPAKAKTIENILGKEYKVISSKGHIRDLPQRDFGVDLKSLDVVFEIIPGKEGVVEQIKNTVKGKEVLLASDPDREGEAIAWHLATILNINGKNRITFSEITPKAIQEAVKSPREIDMKKVNAQLARRVLDRIVGYKISPLLWKIIKDAKSAGRVQSAALKILCERERERIKFVPQKYYKVWIEIAGLKANLTKIGNKKLKPTDITKEIADDVLKNVKSVNLIDIDVKEVKKNPPLPFITSTLQQDASSKLGFPVAKTMKIAQELYEGIDTPEGHIAFITYMRTDSTRISDEAKEAAKELISKKFGEDYLGDEIRKTSKEKSKAKVQDAHECIRPVNVNLLPEEAQKLLDKDHYRLYELIWKRFIASQMSSAIYKQYSYDFKSGDYIFEASIRERIFDGFESVYSTDNEISEEHKELKIGESYDVLPKTAEAETTPPDRYSEASLVKILESEGIGRPSTYATIIQTLLNRKYIIRNRKTLIPTVLGFVVNDYLEKKFPDIVDKGFTAEMEKQLDEIENGTAQWKDVIKNFMKEFGRDLENAGKEFFTINFETNKICETCKEPYHLRVGKYGLYLNCQKCNTNKSVKIDELGVLLEGKMYFIEEKDEKTEDESDTTQDEANEKKSGYSSKKNYYRYKTSSRKSAKNQSKQTNKSKKSK</sequence>
<dbReference type="PROSITE" id="PS00396">
    <property type="entry name" value="TOPO_IA_1"/>
    <property type="match status" value="1"/>
</dbReference>
<keyword evidence="3" id="KW-0479">Metal-binding</keyword>
<dbReference type="EMBL" id="CP000771">
    <property type="protein sequence ID" value="ABS60876.1"/>
    <property type="molecule type" value="Genomic_DNA"/>
</dbReference>
<evidence type="ECO:0000313" key="13">
    <source>
        <dbReference type="Proteomes" id="UP000002415"/>
    </source>
</evidence>
<evidence type="ECO:0000256" key="6">
    <source>
        <dbReference type="ARBA" id="ARBA00023125"/>
    </source>
</evidence>
<name>A7HLU3_FERNB</name>
<dbReference type="InterPro" id="IPR028612">
    <property type="entry name" value="Topoisom_1_IA"/>
</dbReference>
<dbReference type="InterPro" id="IPR000380">
    <property type="entry name" value="Topo_IA"/>
</dbReference>
<feature type="site" description="Interaction with DNA" evidence="8">
    <location>
        <position position="328"/>
    </location>
</feature>
<dbReference type="KEGG" id="fno:Fnod_1027"/>
<dbReference type="SMART" id="SM00493">
    <property type="entry name" value="TOPRIM"/>
    <property type="match status" value="1"/>
</dbReference>
<comment type="function">
    <text evidence="8">Releases the supercoiling and torsional tension of DNA, which is introduced during the DNA replication and transcription, by transiently cleaving and rejoining one strand of the DNA duplex. Introduces a single-strand break via transesterification at a target site in duplex DNA. The scissile phosphodiester is attacked by the catalytic tyrosine of the enzyme, resulting in the formation of a DNA-(5'-phosphotyrosyl)-enzyme intermediate and the expulsion of a 3'-OH DNA strand. The free DNA strand then undergoes passage around the unbroken strand, thus removing DNA supercoils. Finally, in the religation step, the DNA 3'-OH attacks the covalent intermediate to expel the active-site tyrosine and restore the DNA phosphodiester backbone.</text>
</comment>
<dbReference type="InterPro" id="IPR023405">
    <property type="entry name" value="Topo_IA_core_domain"/>
</dbReference>
<dbReference type="Gene3D" id="1.10.460.10">
    <property type="entry name" value="Topoisomerase I, domain 2"/>
    <property type="match status" value="1"/>
</dbReference>
<feature type="site" description="Interaction with DNA" evidence="8">
    <location>
        <position position="70"/>
    </location>
</feature>
<dbReference type="GO" id="GO:0006265">
    <property type="term" value="P:DNA topological change"/>
    <property type="evidence" value="ECO:0007669"/>
    <property type="project" value="UniProtKB-UniRule"/>
</dbReference>
<dbReference type="GO" id="GO:0003677">
    <property type="term" value="F:DNA binding"/>
    <property type="evidence" value="ECO:0007669"/>
    <property type="project" value="UniProtKB-KW"/>
</dbReference>
<dbReference type="HAMAP" id="MF_00952">
    <property type="entry name" value="Topoisom_1_prok"/>
    <property type="match status" value="1"/>
</dbReference>
<dbReference type="Gene3D" id="1.10.290.10">
    <property type="entry name" value="Topoisomerase I, domain 4"/>
    <property type="match status" value="1"/>
</dbReference>
<evidence type="ECO:0000256" key="2">
    <source>
        <dbReference type="ARBA" id="ARBA00009446"/>
    </source>
</evidence>
<accession>A7HLU3</accession>
<keyword evidence="7 8" id="KW-0413">Isomerase</keyword>
<organism evidence="12 13">
    <name type="scientific">Fervidobacterium nodosum (strain ATCC 35602 / DSM 5306 / Rt17-B1)</name>
    <dbReference type="NCBI Taxonomy" id="381764"/>
    <lineage>
        <taxon>Bacteria</taxon>
        <taxon>Thermotogati</taxon>
        <taxon>Thermotogota</taxon>
        <taxon>Thermotogae</taxon>
        <taxon>Thermotogales</taxon>
        <taxon>Fervidobacteriaceae</taxon>
        <taxon>Fervidobacterium</taxon>
    </lineage>
</organism>
<dbReference type="Pfam" id="PF01751">
    <property type="entry name" value="Toprim"/>
    <property type="match status" value="1"/>
</dbReference>
<feature type="site" description="Interaction with DNA" evidence="8">
    <location>
        <position position="172"/>
    </location>
</feature>
<dbReference type="NCBIfam" id="TIGR01051">
    <property type="entry name" value="topA_bact"/>
    <property type="match status" value="1"/>
</dbReference>
<comment type="similarity">
    <text evidence="2 8">Belongs to the type IA topoisomerase family.</text>
</comment>
<evidence type="ECO:0000256" key="8">
    <source>
        <dbReference type="HAMAP-Rule" id="MF_00952"/>
    </source>
</evidence>
<keyword evidence="4" id="KW-0460">Magnesium</keyword>
<dbReference type="AlphaFoldDB" id="A7HLU3"/>
<dbReference type="InterPro" id="IPR013824">
    <property type="entry name" value="Topo_IA_cen_sub1"/>
</dbReference>
<evidence type="ECO:0000256" key="9">
    <source>
        <dbReference type="SAM" id="MobiDB-lite"/>
    </source>
</evidence>
<dbReference type="PRINTS" id="PR00417">
    <property type="entry name" value="PRTPISMRASEI"/>
</dbReference>
<dbReference type="PANTHER" id="PTHR42785:SF1">
    <property type="entry name" value="DNA TOPOISOMERASE"/>
    <property type="match status" value="1"/>
</dbReference>
<dbReference type="InterPro" id="IPR003601">
    <property type="entry name" value="Topo_IA_2"/>
</dbReference>
<dbReference type="SUPFAM" id="SSF56712">
    <property type="entry name" value="Prokaryotic type I DNA topoisomerase"/>
    <property type="match status" value="1"/>
</dbReference>
<feature type="site" description="Interaction with DNA" evidence="8">
    <location>
        <position position="176"/>
    </location>
</feature>
<feature type="region of interest" description="Disordered" evidence="9">
    <location>
        <begin position="1"/>
        <end position="33"/>
    </location>
</feature>
<dbReference type="EC" id="5.6.2.1" evidence="8"/>
<dbReference type="CDD" id="cd00186">
    <property type="entry name" value="TOP1Ac"/>
    <property type="match status" value="1"/>
</dbReference>
<dbReference type="SMART" id="SM00436">
    <property type="entry name" value="TOP1Bc"/>
    <property type="match status" value="1"/>
</dbReference>
<reference evidence="12 13" key="1">
    <citation type="submission" date="2007-07" db="EMBL/GenBank/DDBJ databases">
        <title>Complete sequence of Fervidobacterium nodosum Rt17-B1.</title>
        <authorList>
            <consortium name="US DOE Joint Genome Institute"/>
            <person name="Copeland A."/>
            <person name="Lucas S."/>
            <person name="Lapidus A."/>
            <person name="Barry K."/>
            <person name="Glavina del Rio T."/>
            <person name="Dalin E."/>
            <person name="Tice H."/>
            <person name="Pitluck S."/>
            <person name="Saunders E."/>
            <person name="Brettin T."/>
            <person name="Bruce D."/>
            <person name="Detter J.C."/>
            <person name="Han C."/>
            <person name="Schmutz J."/>
            <person name="Larimer F."/>
            <person name="Land M."/>
            <person name="Hauser L."/>
            <person name="Kyrpides N."/>
            <person name="Mikhailova N."/>
            <person name="Nelson K."/>
            <person name="Gogarten J.P."/>
            <person name="Noll K."/>
            <person name="Richardson P."/>
        </authorList>
    </citation>
    <scope>NUCLEOTIDE SEQUENCE [LARGE SCALE GENOMIC DNA]</scope>
    <source>
        <strain evidence="13">ATCC 35602 / DSM 5306 / Rt17-B1</strain>
    </source>
</reference>
<dbReference type="Gene3D" id="3.40.50.140">
    <property type="match status" value="1"/>
</dbReference>
<evidence type="ECO:0000259" key="10">
    <source>
        <dbReference type="PROSITE" id="PS50880"/>
    </source>
</evidence>
<keyword evidence="5 8" id="KW-0799">Topoisomerase</keyword>
<dbReference type="OrthoDB" id="9804262at2"/>
<dbReference type="InterPro" id="IPR006171">
    <property type="entry name" value="TOPRIM_dom"/>
</dbReference>
<feature type="site" description="Interaction with DNA" evidence="8">
    <location>
        <position position="181"/>
    </location>
</feature>
<gene>
    <name evidence="8" type="primary">topA</name>
    <name evidence="12" type="ordered locus">Fnod_1027</name>
</gene>